<name>A0A4U6VCJ6_SETVI</name>
<keyword evidence="2" id="KW-1185">Reference proteome</keyword>
<dbReference type="Proteomes" id="UP000298652">
    <property type="component" value="Chromosome 3"/>
</dbReference>
<gene>
    <name evidence="1" type="ORF">SEVIR_3G173300v2</name>
</gene>
<dbReference type="Gramene" id="TKW26225">
    <property type="protein sequence ID" value="TKW26225"/>
    <property type="gene ID" value="SEVIR_3G173300v2"/>
</dbReference>
<organism evidence="1 2">
    <name type="scientific">Setaria viridis</name>
    <name type="common">Green bristlegrass</name>
    <name type="synonym">Setaria italica subsp. viridis</name>
    <dbReference type="NCBI Taxonomy" id="4556"/>
    <lineage>
        <taxon>Eukaryota</taxon>
        <taxon>Viridiplantae</taxon>
        <taxon>Streptophyta</taxon>
        <taxon>Embryophyta</taxon>
        <taxon>Tracheophyta</taxon>
        <taxon>Spermatophyta</taxon>
        <taxon>Magnoliopsida</taxon>
        <taxon>Liliopsida</taxon>
        <taxon>Poales</taxon>
        <taxon>Poaceae</taxon>
        <taxon>PACMAD clade</taxon>
        <taxon>Panicoideae</taxon>
        <taxon>Panicodae</taxon>
        <taxon>Paniceae</taxon>
        <taxon>Cenchrinae</taxon>
        <taxon>Setaria</taxon>
    </lineage>
</organism>
<protein>
    <submittedName>
        <fullName evidence="1">Uncharacterized protein</fullName>
    </submittedName>
</protein>
<reference evidence="1" key="1">
    <citation type="submission" date="2019-03" db="EMBL/GenBank/DDBJ databases">
        <title>WGS assembly of Setaria viridis.</title>
        <authorList>
            <person name="Huang P."/>
            <person name="Jenkins J."/>
            <person name="Grimwood J."/>
            <person name="Barry K."/>
            <person name="Healey A."/>
            <person name="Mamidi S."/>
            <person name="Sreedasyam A."/>
            <person name="Shu S."/>
            <person name="Feldman M."/>
            <person name="Wu J."/>
            <person name="Yu Y."/>
            <person name="Chen C."/>
            <person name="Johnson J."/>
            <person name="Rokhsar D."/>
            <person name="Baxter I."/>
            <person name="Schmutz J."/>
            <person name="Brutnell T."/>
            <person name="Kellogg E."/>
        </authorList>
    </citation>
    <scope>NUCLEOTIDE SEQUENCE [LARGE SCALE GENOMIC DNA]</scope>
</reference>
<proteinExistence type="predicted"/>
<evidence type="ECO:0000313" key="1">
    <source>
        <dbReference type="EMBL" id="TKW26225.1"/>
    </source>
</evidence>
<accession>A0A4U6VCJ6</accession>
<dbReference type="AlphaFoldDB" id="A0A4U6VCJ6"/>
<dbReference type="EMBL" id="CM016554">
    <property type="protein sequence ID" value="TKW26225.1"/>
    <property type="molecule type" value="Genomic_DNA"/>
</dbReference>
<evidence type="ECO:0000313" key="2">
    <source>
        <dbReference type="Proteomes" id="UP000298652"/>
    </source>
</evidence>
<sequence>MVGLSRRLELLGAARMAAPAHAHACRLAKCKGTPCHFLALTMVTRRANNSELVARAAKVGWYLARALHRLRHCGIRFRPWFRVIGLAAWERAAVARKPIRVKMRKLAVAYAPEI</sequence>